<feature type="repeat" description="WD" evidence="3">
    <location>
        <begin position="1052"/>
        <end position="1086"/>
    </location>
</feature>
<dbReference type="Gene3D" id="2.130.10.10">
    <property type="entry name" value="YVTN repeat-like/Quinoprotein amine dehydrogenase"/>
    <property type="match status" value="3"/>
</dbReference>
<keyword evidence="4" id="KW-0175">Coiled coil</keyword>
<proteinExistence type="predicted"/>
<evidence type="ECO:0000313" key="6">
    <source>
        <dbReference type="EMBL" id="EDX76958.1"/>
    </source>
</evidence>
<keyword evidence="5" id="KW-1133">Transmembrane helix</keyword>
<dbReference type="Pfam" id="PF14516">
    <property type="entry name" value="AAA_35"/>
    <property type="match status" value="1"/>
</dbReference>
<dbReference type="Proteomes" id="UP000003835">
    <property type="component" value="Unassembled WGS sequence"/>
</dbReference>
<evidence type="ECO:0000256" key="4">
    <source>
        <dbReference type="SAM" id="Coils"/>
    </source>
</evidence>
<evidence type="ECO:0000313" key="7">
    <source>
        <dbReference type="Proteomes" id="UP000003835"/>
    </source>
</evidence>
<feature type="repeat" description="WD" evidence="3">
    <location>
        <begin position="930"/>
        <end position="962"/>
    </location>
</feature>
<dbReference type="PROSITE" id="PS50082">
    <property type="entry name" value="WD_REPEATS_2"/>
    <property type="match status" value="11"/>
</dbReference>
<feature type="repeat" description="WD" evidence="3">
    <location>
        <begin position="971"/>
        <end position="1003"/>
    </location>
</feature>
<dbReference type="STRING" id="118168.MC7420_1961"/>
<dbReference type="Gene3D" id="3.40.50.300">
    <property type="entry name" value="P-loop containing nucleotide triphosphate hydrolases"/>
    <property type="match status" value="1"/>
</dbReference>
<dbReference type="PANTHER" id="PTHR19879">
    <property type="entry name" value="TRANSCRIPTION INITIATION FACTOR TFIID"/>
    <property type="match status" value="1"/>
</dbReference>
<keyword evidence="5" id="KW-0472">Membrane</keyword>
<dbReference type="eggNOG" id="COG2319">
    <property type="taxonomic scope" value="Bacteria"/>
</dbReference>
<feature type="repeat" description="WD" evidence="3">
    <location>
        <begin position="766"/>
        <end position="797"/>
    </location>
</feature>
<dbReference type="SUPFAM" id="SSF52540">
    <property type="entry name" value="P-loop containing nucleoside triphosphate hydrolases"/>
    <property type="match status" value="1"/>
</dbReference>
<dbReference type="Pfam" id="PF00400">
    <property type="entry name" value="WD40"/>
    <property type="match status" value="11"/>
</dbReference>
<dbReference type="OrthoDB" id="434800at2"/>
<keyword evidence="2" id="KW-0677">Repeat</keyword>
<accession>B4VM87</accession>
<dbReference type="InterPro" id="IPR027417">
    <property type="entry name" value="P-loop_NTPase"/>
</dbReference>
<evidence type="ECO:0000256" key="5">
    <source>
        <dbReference type="SAM" id="Phobius"/>
    </source>
</evidence>
<feature type="repeat" description="WD" evidence="3">
    <location>
        <begin position="1093"/>
        <end position="1126"/>
    </location>
</feature>
<evidence type="ECO:0000256" key="2">
    <source>
        <dbReference type="ARBA" id="ARBA00022737"/>
    </source>
</evidence>
<dbReference type="InterPro" id="IPR019775">
    <property type="entry name" value="WD40_repeat_CS"/>
</dbReference>
<feature type="repeat" description="WD" evidence="3">
    <location>
        <begin position="725"/>
        <end position="756"/>
    </location>
</feature>
<organism evidence="6 7">
    <name type="scientific">Coleofasciculus chthonoplastes PCC 7420</name>
    <dbReference type="NCBI Taxonomy" id="118168"/>
    <lineage>
        <taxon>Bacteria</taxon>
        <taxon>Bacillati</taxon>
        <taxon>Cyanobacteriota</taxon>
        <taxon>Cyanophyceae</taxon>
        <taxon>Coleofasciculales</taxon>
        <taxon>Coleofasciculaceae</taxon>
        <taxon>Coleofasciculus</taxon>
    </lineage>
</organism>
<dbReference type="PROSITE" id="PS00678">
    <property type="entry name" value="WD_REPEATS_1"/>
    <property type="match status" value="1"/>
</dbReference>
<dbReference type="HOGENOM" id="CLU_003454_0_0_3"/>
<feature type="repeat" description="WD" evidence="3">
    <location>
        <begin position="602"/>
        <end position="633"/>
    </location>
</feature>
<keyword evidence="1 3" id="KW-0853">WD repeat</keyword>
<feature type="coiled-coil region" evidence="4">
    <location>
        <begin position="426"/>
        <end position="463"/>
    </location>
</feature>
<dbReference type="InterPro" id="IPR036322">
    <property type="entry name" value="WD40_repeat_dom_sf"/>
</dbReference>
<feature type="transmembrane region" description="Helical" evidence="5">
    <location>
        <begin position="469"/>
        <end position="490"/>
    </location>
</feature>
<reference evidence="6 7" key="1">
    <citation type="submission" date="2008-07" db="EMBL/GenBank/DDBJ databases">
        <authorList>
            <person name="Tandeau de Marsac N."/>
            <person name="Ferriera S."/>
            <person name="Johnson J."/>
            <person name="Kravitz S."/>
            <person name="Beeson K."/>
            <person name="Sutton G."/>
            <person name="Rogers Y.-H."/>
            <person name="Friedman R."/>
            <person name="Frazier M."/>
            <person name="Venter J.C."/>
        </authorList>
    </citation>
    <scope>NUCLEOTIDE SEQUENCE [LARGE SCALE GENOMIC DNA]</scope>
    <source>
        <strain evidence="6 7">PCC 7420</strain>
    </source>
</reference>
<gene>
    <name evidence="6" type="ORF">MC7420_1961</name>
</gene>
<keyword evidence="7" id="KW-1185">Reference proteome</keyword>
<evidence type="ECO:0000256" key="1">
    <source>
        <dbReference type="ARBA" id="ARBA00022574"/>
    </source>
</evidence>
<protein>
    <submittedName>
        <fullName evidence="6">Uncharacterized protein</fullName>
    </submittedName>
</protein>
<dbReference type="PROSITE" id="PS50294">
    <property type="entry name" value="WD_REPEATS_REGION"/>
    <property type="match status" value="9"/>
</dbReference>
<dbReference type="EMBL" id="DS989845">
    <property type="protein sequence ID" value="EDX76958.1"/>
    <property type="molecule type" value="Genomic_DNA"/>
</dbReference>
<dbReference type="AlphaFoldDB" id="B4VM87"/>
<dbReference type="SUPFAM" id="SSF50978">
    <property type="entry name" value="WD40 repeat-like"/>
    <property type="match status" value="2"/>
</dbReference>
<dbReference type="PANTHER" id="PTHR19879:SF9">
    <property type="entry name" value="TRANSCRIPTION INITIATION FACTOR TFIID SUBUNIT 5"/>
    <property type="match status" value="1"/>
</dbReference>
<dbReference type="SMART" id="SM00320">
    <property type="entry name" value="WD40"/>
    <property type="match status" value="14"/>
</dbReference>
<feature type="repeat" description="WD" evidence="3">
    <location>
        <begin position="561"/>
        <end position="593"/>
    </location>
</feature>
<dbReference type="CDD" id="cd00200">
    <property type="entry name" value="WD40"/>
    <property type="match status" value="2"/>
</dbReference>
<sequence>MNMSHNPYQVGGSLTVDNATYIERRADRILYDALFQGEFCYVFNARQMGKSSLRVRIQQQLHEQGYRCVYLDMTQLGSEQVSHQQWYRGIMLAIVSELRLLGNIPLKKRWQDWETLPMVQQLGLLMDEVLAQLPQTRLFIFVDEIDTILSLSFPVNDFFGFIRYCHELRQNQATYQRLTWALFGVATPSDLIRDRTRTPFNIGQAIDLNDFHLEEAYPLLRYFPDYLPNPQGILNAILYWSGGQPLLTQKLCQRVVELSTMATESNLSLPPGTEAQWIAEIVKTQIINHWESQDDPEHLRTIRNRLLYDEQRAGRLLGLYQQILDQDGIISDDSPEQTELRLSGLVAKRNGKLQVKNPIYQTIFNQDWIQAQFNQLRPYSQALNGWVASNCSDDSWLLRGQALQEMLIWAQNQSLSDLDYRFLSASQALERQESLAKAEAARLQEVEARLAIEHQRNQEQQRSLKRQRLLLAGVSGALVIAAGLGILAWYQYRRASVREAEAIIQTAEALFASDQPFEALLQAIRGKQQLKGWQRVNPVVQSQADAILERVVLNIHQRNRLDGHEAAVLTVDISPDGQTIATAGVDTMLKLWNRDGKLLSTFKAHEATIRVVKFTPDGQFLATGAGDGKIHLWTPSGRLKRTIKTHLKAIWDLAFSPDGQTLVAVGRPSIMEFWQIDGTPIEHLKIKSSGGLSVKYNPQGNQVAVGGNDGTVTLFHPDEQRQQIINAHQAEINALAFSPDGERLVTGSQDQTIKLWRKDGKLLKTLTHHSAGIIDIDFNPDGQTFVAGSHDKTLSLWTRHGTLLNTFKGHQSAIWGVAFSPDGKMLASTGADNTVLLWQIHHPFHQTVHGAGGKALKAIYSHDGQRLVTTGDQDNLVLTSTSDLTIKSLDSQQAVVRNLSLHPTQELVLSTGMDQTIEIRQLDGTILQTIQDHDEVVMGADWHPSGEEIVSATASAHIYRWNTQGKKLTGWLGHSAPIWDIRYSPDGSQFATAGNDSTVKLWSREGKLLHTLNHDSAVWRVAFSADGDYLISGSGDKTAKIWRKDGTLVTTLTGHQAAVWGVAFSPDGALAATASIDETVKLWRMDGTLLATLNGHTSGVRSLAFRPDGQVLASAGDDKAVVFWNIANILNLQALNYACDWVKDYLRTNSQVTDKEQQLCPPG</sequence>
<feature type="repeat" description="WD" evidence="3">
    <location>
        <begin position="1011"/>
        <end position="1042"/>
    </location>
</feature>
<evidence type="ECO:0000256" key="3">
    <source>
        <dbReference type="PROSITE-ProRule" id="PRU00221"/>
    </source>
</evidence>
<dbReference type="InterPro" id="IPR015943">
    <property type="entry name" value="WD40/YVTN_repeat-like_dom_sf"/>
</dbReference>
<keyword evidence="5" id="KW-0812">Transmembrane</keyword>
<name>B4VM87_9CYAN</name>
<feature type="repeat" description="WD" evidence="3">
    <location>
        <begin position="807"/>
        <end position="840"/>
    </location>
</feature>
<feature type="repeat" description="WD" evidence="3">
    <location>
        <begin position="643"/>
        <end position="677"/>
    </location>
</feature>
<dbReference type="InterPro" id="IPR001680">
    <property type="entry name" value="WD40_rpt"/>
</dbReference>